<name>A0A0V1L4S6_9BILA</name>
<evidence type="ECO:0000313" key="1">
    <source>
        <dbReference type="EMBL" id="KRZ54537.1"/>
    </source>
</evidence>
<protein>
    <submittedName>
        <fullName evidence="1">Uncharacterized protein</fullName>
    </submittedName>
</protein>
<reference evidence="1 2" key="1">
    <citation type="submission" date="2015-05" db="EMBL/GenBank/DDBJ databases">
        <title>Evolution of Trichinella species and genotypes.</title>
        <authorList>
            <person name="Korhonen P.K."/>
            <person name="Edoardo P."/>
            <person name="Giuseppe L.R."/>
            <person name="Gasser R.B."/>
        </authorList>
    </citation>
    <scope>NUCLEOTIDE SEQUENCE [LARGE SCALE GENOMIC DNA]</scope>
    <source>
        <strain evidence="1">ISS10</strain>
    </source>
</reference>
<evidence type="ECO:0000313" key="2">
    <source>
        <dbReference type="Proteomes" id="UP000054721"/>
    </source>
</evidence>
<keyword evidence="2" id="KW-1185">Reference proteome</keyword>
<dbReference type="AlphaFoldDB" id="A0A0V1L4S6"/>
<dbReference type="OrthoDB" id="10353580at2759"/>
<comment type="caution">
    <text evidence="1">The sequence shown here is derived from an EMBL/GenBank/DDBJ whole genome shotgun (WGS) entry which is preliminary data.</text>
</comment>
<accession>A0A0V1L4S6</accession>
<gene>
    <name evidence="1" type="ORF">T02_14579</name>
</gene>
<dbReference type="Proteomes" id="UP000054721">
    <property type="component" value="Unassembled WGS sequence"/>
</dbReference>
<dbReference type="EMBL" id="JYDW01000135">
    <property type="protein sequence ID" value="KRZ54537.1"/>
    <property type="molecule type" value="Genomic_DNA"/>
</dbReference>
<sequence>MRLVRKRERFDFTLARRPAMTISNAVTSKAKWMTEAQVKLSAVLCCFGLKKRCGHVSLIHSKMKIMQTLKQSRTAVVSLMTTQKAQNAMANGTLDHAKHLLIEVLHLKRQQHCFYFISKKFLIPVKDQQLKHASSMISIDKATS</sequence>
<organism evidence="1 2">
    <name type="scientific">Trichinella nativa</name>
    <dbReference type="NCBI Taxonomy" id="6335"/>
    <lineage>
        <taxon>Eukaryota</taxon>
        <taxon>Metazoa</taxon>
        <taxon>Ecdysozoa</taxon>
        <taxon>Nematoda</taxon>
        <taxon>Enoplea</taxon>
        <taxon>Dorylaimia</taxon>
        <taxon>Trichinellida</taxon>
        <taxon>Trichinellidae</taxon>
        <taxon>Trichinella</taxon>
    </lineage>
</organism>
<proteinExistence type="predicted"/>